<reference evidence="1" key="2">
    <citation type="submission" date="2022-01" db="EMBL/GenBank/DDBJ databases">
        <authorList>
            <person name="Yamashiro T."/>
            <person name="Shiraishi A."/>
            <person name="Satake H."/>
            <person name="Nakayama K."/>
        </authorList>
    </citation>
    <scope>NUCLEOTIDE SEQUENCE</scope>
</reference>
<keyword evidence="2" id="KW-1185">Reference proteome</keyword>
<organism evidence="1 2">
    <name type="scientific">Tanacetum coccineum</name>
    <dbReference type="NCBI Taxonomy" id="301880"/>
    <lineage>
        <taxon>Eukaryota</taxon>
        <taxon>Viridiplantae</taxon>
        <taxon>Streptophyta</taxon>
        <taxon>Embryophyta</taxon>
        <taxon>Tracheophyta</taxon>
        <taxon>Spermatophyta</taxon>
        <taxon>Magnoliopsida</taxon>
        <taxon>eudicotyledons</taxon>
        <taxon>Gunneridae</taxon>
        <taxon>Pentapetalae</taxon>
        <taxon>asterids</taxon>
        <taxon>campanulids</taxon>
        <taxon>Asterales</taxon>
        <taxon>Asteraceae</taxon>
        <taxon>Asteroideae</taxon>
        <taxon>Anthemideae</taxon>
        <taxon>Anthemidinae</taxon>
        <taxon>Tanacetum</taxon>
    </lineage>
</organism>
<evidence type="ECO:0000313" key="1">
    <source>
        <dbReference type="EMBL" id="GJT28272.1"/>
    </source>
</evidence>
<sequence length="104" mass="11809">MFKDSSCFKNFYFFLNIHSLPSKWDVKGGGSKMKEVGIHLGQEVTVSSNRKGMDLILALDPLVLSDYPNSKITRNENRPGYSPSFSGKLLRMNREPIKAIHWCS</sequence>
<protein>
    <submittedName>
        <fullName evidence="1">Uncharacterized protein</fullName>
    </submittedName>
</protein>
<dbReference type="Proteomes" id="UP001151760">
    <property type="component" value="Unassembled WGS sequence"/>
</dbReference>
<name>A0ABQ5CPE5_9ASTR</name>
<comment type="caution">
    <text evidence="1">The sequence shown here is derived from an EMBL/GenBank/DDBJ whole genome shotgun (WGS) entry which is preliminary data.</text>
</comment>
<gene>
    <name evidence="1" type="ORF">Tco_0908547</name>
</gene>
<proteinExistence type="predicted"/>
<dbReference type="EMBL" id="BQNB010014446">
    <property type="protein sequence ID" value="GJT28272.1"/>
    <property type="molecule type" value="Genomic_DNA"/>
</dbReference>
<reference evidence="1" key="1">
    <citation type="journal article" date="2022" name="Int. J. Mol. Sci.">
        <title>Draft Genome of Tanacetum Coccineum: Genomic Comparison of Closely Related Tanacetum-Family Plants.</title>
        <authorList>
            <person name="Yamashiro T."/>
            <person name="Shiraishi A."/>
            <person name="Nakayama K."/>
            <person name="Satake H."/>
        </authorList>
    </citation>
    <scope>NUCLEOTIDE SEQUENCE</scope>
</reference>
<evidence type="ECO:0000313" key="2">
    <source>
        <dbReference type="Proteomes" id="UP001151760"/>
    </source>
</evidence>
<accession>A0ABQ5CPE5</accession>